<accession>A0A4P7PU34</accession>
<dbReference type="KEGG" id="fsn:GS03_01240"/>
<keyword evidence="1" id="KW-1133">Transmembrane helix</keyword>
<evidence type="ECO:0008006" key="4">
    <source>
        <dbReference type="Google" id="ProtNLM"/>
    </source>
</evidence>
<proteinExistence type="predicted"/>
<organism evidence="2 3">
    <name type="scientific">Flavobacterium sangjuense</name>
    <dbReference type="NCBI Taxonomy" id="2518177"/>
    <lineage>
        <taxon>Bacteria</taxon>
        <taxon>Pseudomonadati</taxon>
        <taxon>Bacteroidota</taxon>
        <taxon>Flavobacteriia</taxon>
        <taxon>Flavobacteriales</taxon>
        <taxon>Flavobacteriaceae</taxon>
        <taxon>Flavobacterium</taxon>
    </lineage>
</organism>
<dbReference type="AlphaFoldDB" id="A0A4P7PU34"/>
<reference evidence="2 3" key="1">
    <citation type="submission" date="2019-04" db="EMBL/GenBank/DDBJ databases">
        <title>Flavobacterium sp. GS03.</title>
        <authorList>
            <person name="Kim H."/>
        </authorList>
    </citation>
    <scope>NUCLEOTIDE SEQUENCE [LARGE SCALE GENOMIC DNA]</scope>
    <source>
        <strain evidence="2 3">GS03</strain>
    </source>
</reference>
<feature type="transmembrane region" description="Helical" evidence="1">
    <location>
        <begin position="6"/>
        <end position="22"/>
    </location>
</feature>
<dbReference type="RefSeq" id="WP_136151682.1">
    <property type="nucleotide sequence ID" value="NZ_CP038810.1"/>
</dbReference>
<keyword evidence="1" id="KW-0472">Membrane</keyword>
<evidence type="ECO:0000313" key="3">
    <source>
        <dbReference type="Proteomes" id="UP000296862"/>
    </source>
</evidence>
<keyword evidence="3" id="KW-1185">Reference proteome</keyword>
<evidence type="ECO:0000313" key="2">
    <source>
        <dbReference type="EMBL" id="QBZ97742.1"/>
    </source>
</evidence>
<evidence type="ECO:0000256" key="1">
    <source>
        <dbReference type="SAM" id="Phobius"/>
    </source>
</evidence>
<protein>
    <recommendedName>
        <fullName evidence="4">Transmembrane protein</fullName>
    </recommendedName>
</protein>
<dbReference type="EMBL" id="CP038810">
    <property type="protein sequence ID" value="QBZ97742.1"/>
    <property type="molecule type" value="Genomic_DNA"/>
</dbReference>
<name>A0A4P7PU34_9FLAO</name>
<sequence length="82" mass="9678">MENFIIYLFIILFVVIAIYRSINPSKKRSVTDDSSDIQNQSLINQQHLDQIHQQNVLNQTIIDQQNMQTQIDIQQQQNFDSN</sequence>
<keyword evidence="1" id="KW-0812">Transmembrane</keyword>
<dbReference type="Proteomes" id="UP000296862">
    <property type="component" value="Chromosome"/>
</dbReference>
<gene>
    <name evidence="2" type="ORF">GS03_01240</name>
</gene>